<name>L1I582_GUITC</name>
<dbReference type="AlphaFoldDB" id="L1I582"/>
<sequence>MISLIAVIILSELIGTEPESDRQRNRVPVVPGLQAEEDRNRVPVVPGLQAEEDR</sequence>
<dbReference type="RefSeq" id="XP_005818029.1">
    <property type="nucleotide sequence ID" value="XM_005817972.1"/>
</dbReference>
<protein>
    <submittedName>
        <fullName evidence="2">Uncharacterized protein</fullName>
    </submittedName>
</protein>
<reference evidence="2" key="1">
    <citation type="journal article" date="2012" name="Nature">
        <title>Algal genomes reveal evolutionary mosaicism and the fate of nucleomorphs.</title>
        <authorList>
            <consortium name="DOE Joint Genome Institute"/>
            <person name="Curtis B.A."/>
            <person name="Tanifuji G."/>
            <person name="Burki F."/>
            <person name="Gruber A."/>
            <person name="Irimia M."/>
            <person name="Maruyama S."/>
            <person name="Arias M.C."/>
            <person name="Ball S.G."/>
            <person name="Gile G.H."/>
            <person name="Hirakawa Y."/>
            <person name="Hopkins J.F."/>
            <person name="Kuo A."/>
            <person name="Rensing S.A."/>
            <person name="Schmutz J."/>
            <person name="Symeonidi A."/>
            <person name="Elias M."/>
            <person name="Eveleigh R.J."/>
            <person name="Herman E.K."/>
            <person name="Klute M.J."/>
            <person name="Nakayama T."/>
            <person name="Obornik M."/>
            <person name="Reyes-Prieto A."/>
            <person name="Armbrust E.V."/>
            <person name="Aves S.J."/>
            <person name="Beiko R.G."/>
            <person name="Coutinho P."/>
            <person name="Dacks J.B."/>
            <person name="Durnford D.G."/>
            <person name="Fast N.M."/>
            <person name="Green B.R."/>
            <person name="Grisdale C.J."/>
            <person name="Hempel F."/>
            <person name="Henrissat B."/>
            <person name="Hoppner M.P."/>
            <person name="Ishida K."/>
            <person name="Kim E."/>
            <person name="Koreny L."/>
            <person name="Kroth P.G."/>
            <person name="Liu Y."/>
            <person name="Malik S.B."/>
            <person name="Maier U.G."/>
            <person name="McRose D."/>
            <person name="Mock T."/>
            <person name="Neilson J.A."/>
            <person name="Onodera N.T."/>
            <person name="Poole A.M."/>
            <person name="Pritham E.J."/>
            <person name="Richards T.A."/>
            <person name="Rocap G."/>
            <person name="Roy S.W."/>
            <person name="Sarai C."/>
            <person name="Schaack S."/>
            <person name="Shirato S."/>
            <person name="Slamovits C.H."/>
            <person name="Spencer D.F."/>
            <person name="Suzuki S."/>
            <person name="Worden A.Z."/>
            <person name="Zauner S."/>
            <person name="Barry K."/>
            <person name="Bell C."/>
            <person name="Bharti A.K."/>
            <person name="Crow J.A."/>
            <person name="Grimwood J."/>
            <person name="Kramer R."/>
            <person name="Lindquist E."/>
            <person name="Lucas S."/>
            <person name="Salamov A."/>
            <person name="McFadden G.I."/>
            <person name="Lane C.E."/>
            <person name="Keeling P.J."/>
            <person name="Gray M.W."/>
            <person name="Grigoriev I.V."/>
            <person name="Archibald J.M."/>
        </authorList>
    </citation>
    <scope>NUCLEOTIDE SEQUENCE</scope>
    <source>
        <strain evidence="2">CCMP2712</strain>
    </source>
</reference>
<feature type="chain" id="PRO_5009968657" evidence="1">
    <location>
        <begin position="19"/>
        <end position="54"/>
    </location>
</feature>
<feature type="signal peptide" evidence="1">
    <location>
        <begin position="1"/>
        <end position="18"/>
    </location>
</feature>
<keyword evidence="1" id="KW-0732">Signal</keyword>
<dbReference type="PaxDb" id="55529-EKX31049"/>
<proteinExistence type="predicted"/>
<evidence type="ECO:0000256" key="1">
    <source>
        <dbReference type="SAM" id="SignalP"/>
    </source>
</evidence>
<dbReference type="EMBL" id="JH993380">
    <property type="protein sequence ID" value="EKX31049.1"/>
    <property type="molecule type" value="Genomic_DNA"/>
</dbReference>
<evidence type="ECO:0000313" key="2">
    <source>
        <dbReference type="EMBL" id="EKX31049.1"/>
    </source>
</evidence>
<dbReference type="GeneID" id="17287774"/>
<gene>
    <name evidence="2" type="ORF">GUITHDRAFT_122742</name>
</gene>
<dbReference type="HOGENOM" id="CLU_3075080_0_0_1"/>
<dbReference type="KEGG" id="gtt:GUITHDRAFT_122742"/>
<accession>L1I582</accession>
<feature type="non-terminal residue" evidence="2">
    <location>
        <position position="1"/>
    </location>
</feature>
<organism evidence="2">
    <name type="scientific">Guillardia theta (strain CCMP2712)</name>
    <name type="common">Cryptophyte</name>
    <dbReference type="NCBI Taxonomy" id="905079"/>
    <lineage>
        <taxon>Eukaryota</taxon>
        <taxon>Cryptophyceae</taxon>
        <taxon>Pyrenomonadales</taxon>
        <taxon>Geminigeraceae</taxon>
        <taxon>Guillardia</taxon>
    </lineage>
</organism>